<dbReference type="Proteomes" id="UP000260812">
    <property type="component" value="Unassembled WGS sequence"/>
</dbReference>
<gene>
    <name evidence="1" type="ORF">DXC51_03435</name>
</gene>
<protein>
    <submittedName>
        <fullName evidence="1">Uncharacterized protein</fullName>
    </submittedName>
</protein>
<dbReference type="GeneID" id="97985962"/>
<sequence>MGWLYYMPEILFVIAAVIAVFGVISLIRALAADTEGKILCRKCQAPAVKSSTRTYLFLIPASFEQEYGDPEGYLSRNMKPIAGKEQIPTGRRACWLEVFTCTKCDERQVRIKDFLQVRGEEYLKGTYILPYEPFRPLTEQWEEMNWGR</sequence>
<organism evidence="1 2">
    <name type="scientific">Eisenbergiella massiliensis</name>
    <dbReference type="NCBI Taxonomy" id="1720294"/>
    <lineage>
        <taxon>Bacteria</taxon>
        <taxon>Bacillati</taxon>
        <taxon>Bacillota</taxon>
        <taxon>Clostridia</taxon>
        <taxon>Lachnospirales</taxon>
        <taxon>Lachnospiraceae</taxon>
        <taxon>Eisenbergiella</taxon>
    </lineage>
</organism>
<dbReference type="EMBL" id="QVLV01000002">
    <property type="protein sequence ID" value="RGE64139.1"/>
    <property type="molecule type" value="Genomic_DNA"/>
</dbReference>
<keyword evidence="2" id="KW-1185">Reference proteome</keyword>
<name>A0A3E3IAN3_9FIRM</name>
<dbReference type="RefSeq" id="WP_117543714.1">
    <property type="nucleotide sequence ID" value="NZ_QVLV01000002.1"/>
</dbReference>
<reference evidence="1" key="1">
    <citation type="submission" date="2018-08" db="EMBL/GenBank/DDBJ databases">
        <title>A genome reference for cultivated species of the human gut microbiota.</title>
        <authorList>
            <person name="Zou Y."/>
            <person name="Xue W."/>
            <person name="Luo G."/>
        </authorList>
    </citation>
    <scope>NUCLEOTIDE SEQUENCE [LARGE SCALE GENOMIC DNA]</scope>
    <source>
        <strain evidence="1">TF05-5AC</strain>
    </source>
</reference>
<dbReference type="AlphaFoldDB" id="A0A3E3IAN3"/>
<evidence type="ECO:0000313" key="2">
    <source>
        <dbReference type="Proteomes" id="UP000260812"/>
    </source>
</evidence>
<accession>A0A3E3IAN3</accession>
<proteinExistence type="predicted"/>
<comment type="caution">
    <text evidence="1">The sequence shown here is derived from an EMBL/GenBank/DDBJ whole genome shotgun (WGS) entry which is preliminary data.</text>
</comment>
<evidence type="ECO:0000313" key="1">
    <source>
        <dbReference type="EMBL" id="RGE64139.1"/>
    </source>
</evidence>